<keyword evidence="5" id="KW-1185">Reference proteome</keyword>
<feature type="DNA-binding region" description="H-T-H motif" evidence="2">
    <location>
        <begin position="39"/>
        <end position="58"/>
    </location>
</feature>
<comment type="caution">
    <text evidence="4">The sequence shown here is derived from an EMBL/GenBank/DDBJ whole genome shotgun (WGS) entry which is preliminary data.</text>
</comment>
<dbReference type="InterPro" id="IPR036271">
    <property type="entry name" value="Tet_transcr_reg_TetR-rel_C_sf"/>
</dbReference>
<proteinExistence type="predicted"/>
<dbReference type="Proteomes" id="UP001596492">
    <property type="component" value="Unassembled WGS sequence"/>
</dbReference>
<evidence type="ECO:0000313" key="5">
    <source>
        <dbReference type="Proteomes" id="UP001596492"/>
    </source>
</evidence>
<dbReference type="SUPFAM" id="SSF48498">
    <property type="entry name" value="Tetracyclin repressor-like, C-terminal domain"/>
    <property type="match status" value="1"/>
</dbReference>
<dbReference type="RefSeq" id="WP_382165648.1">
    <property type="nucleotide sequence ID" value="NZ_JBHTBR010000002.1"/>
</dbReference>
<dbReference type="PANTHER" id="PTHR30055:SF235">
    <property type="entry name" value="TRANSCRIPTIONAL REGULATORY PROTEIN"/>
    <property type="match status" value="1"/>
</dbReference>
<organism evidence="4 5">
    <name type="scientific">Hirschia litorea</name>
    <dbReference type="NCBI Taxonomy" id="1199156"/>
    <lineage>
        <taxon>Bacteria</taxon>
        <taxon>Pseudomonadati</taxon>
        <taxon>Pseudomonadota</taxon>
        <taxon>Alphaproteobacteria</taxon>
        <taxon>Hyphomonadales</taxon>
        <taxon>Hyphomonadaceae</taxon>
        <taxon>Hirschia</taxon>
    </lineage>
</organism>
<dbReference type="Pfam" id="PF00440">
    <property type="entry name" value="TetR_N"/>
    <property type="match status" value="1"/>
</dbReference>
<sequence length="232" mass="26077">MVNATQSNSTKGGDRIDRRKRILDAAEILFSKNGFDAVTLREIAKLAEVDLALPNYYFGRKPKVFEAVFKRRAKLLNDWRLDALDKAVEAASPSPPSVRAIMEAYLKPVLTGKHIPKPGWREYYALVAYVNNSSEWGGKLMSEFFDPMVERFLEQIKATFPNASEADMLWSYHCLSGALTLAFAQTGRLDTLSHNKLKSTDLQLGYETILEFCVAGFEATCNKQNQIIKSKG</sequence>
<keyword evidence="1 2" id="KW-0238">DNA-binding</keyword>
<dbReference type="InterPro" id="IPR041586">
    <property type="entry name" value="PsrA_TetR_C"/>
</dbReference>
<dbReference type="PROSITE" id="PS50977">
    <property type="entry name" value="HTH_TETR_2"/>
    <property type="match status" value="1"/>
</dbReference>
<reference evidence="5" key="1">
    <citation type="journal article" date="2019" name="Int. J. Syst. Evol. Microbiol.">
        <title>The Global Catalogue of Microorganisms (GCM) 10K type strain sequencing project: providing services to taxonomists for standard genome sequencing and annotation.</title>
        <authorList>
            <consortium name="The Broad Institute Genomics Platform"/>
            <consortium name="The Broad Institute Genome Sequencing Center for Infectious Disease"/>
            <person name="Wu L."/>
            <person name="Ma J."/>
        </authorList>
    </citation>
    <scope>NUCLEOTIDE SEQUENCE [LARGE SCALE GENOMIC DNA]</scope>
    <source>
        <strain evidence="5">CCUG 51308</strain>
    </source>
</reference>
<dbReference type="EMBL" id="JBHTBR010000002">
    <property type="protein sequence ID" value="MFC7290615.1"/>
    <property type="molecule type" value="Genomic_DNA"/>
</dbReference>
<evidence type="ECO:0000259" key="3">
    <source>
        <dbReference type="PROSITE" id="PS50977"/>
    </source>
</evidence>
<dbReference type="InterPro" id="IPR001647">
    <property type="entry name" value="HTH_TetR"/>
</dbReference>
<accession>A0ABW2III3</accession>
<dbReference type="Pfam" id="PF17939">
    <property type="entry name" value="TetR_C_30"/>
    <property type="match status" value="1"/>
</dbReference>
<dbReference type="InterPro" id="IPR050109">
    <property type="entry name" value="HTH-type_TetR-like_transc_reg"/>
</dbReference>
<gene>
    <name evidence="4" type="ORF">ACFQS8_03215</name>
</gene>
<evidence type="ECO:0000313" key="4">
    <source>
        <dbReference type="EMBL" id="MFC7290615.1"/>
    </source>
</evidence>
<feature type="domain" description="HTH tetR-type" evidence="3">
    <location>
        <begin position="16"/>
        <end position="76"/>
    </location>
</feature>
<evidence type="ECO:0000256" key="2">
    <source>
        <dbReference type="PROSITE-ProRule" id="PRU00335"/>
    </source>
</evidence>
<dbReference type="PANTHER" id="PTHR30055">
    <property type="entry name" value="HTH-TYPE TRANSCRIPTIONAL REGULATOR RUTR"/>
    <property type="match status" value="1"/>
</dbReference>
<dbReference type="InterPro" id="IPR009057">
    <property type="entry name" value="Homeodomain-like_sf"/>
</dbReference>
<name>A0ABW2III3_9PROT</name>
<dbReference type="Gene3D" id="1.10.357.10">
    <property type="entry name" value="Tetracycline Repressor, domain 2"/>
    <property type="match status" value="1"/>
</dbReference>
<protein>
    <submittedName>
        <fullName evidence="4">TetR/AcrR family transcriptional regulator</fullName>
    </submittedName>
</protein>
<dbReference type="SUPFAM" id="SSF46689">
    <property type="entry name" value="Homeodomain-like"/>
    <property type="match status" value="1"/>
</dbReference>
<evidence type="ECO:0000256" key="1">
    <source>
        <dbReference type="ARBA" id="ARBA00023125"/>
    </source>
</evidence>